<name>A0A3D8IS00_9HELI</name>
<dbReference type="Gene3D" id="1.20.1440.100">
    <property type="entry name" value="SG protein - dephosphorylation function"/>
    <property type="match status" value="1"/>
</dbReference>
<keyword evidence="1" id="KW-0378">Hydrolase</keyword>
<keyword evidence="2" id="KW-1185">Reference proteome</keyword>
<dbReference type="SUPFAM" id="SSF56784">
    <property type="entry name" value="HAD-like"/>
    <property type="match status" value="1"/>
</dbReference>
<dbReference type="InterPro" id="IPR036412">
    <property type="entry name" value="HAD-like_sf"/>
</dbReference>
<dbReference type="Gene3D" id="3.40.50.1000">
    <property type="entry name" value="HAD superfamily/HAD-like"/>
    <property type="match status" value="1"/>
</dbReference>
<dbReference type="InterPro" id="IPR023214">
    <property type="entry name" value="HAD_sf"/>
</dbReference>
<dbReference type="Pfam" id="PF12710">
    <property type="entry name" value="HAD"/>
    <property type="match status" value="1"/>
</dbReference>
<protein>
    <submittedName>
        <fullName evidence="1">HAD-IB family hydrolase</fullName>
    </submittedName>
</protein>
<organism evidence="1 2">
    <name type="scientific">Helicobacter didelphidarum</name>
    <dbReference type="NCBI Taxonomy" id="2040648"/>
    <lineage>
        <taxon>Bacteria</taxon>
        <taxon>Pseudomonadati</taxon>
        <taxon>Campylobacterota</taxon>
        <taxon>Epsilonproteobacteria</taxon>
        <taxon>Campylobacterales</taxon>
        <taxon>Helicobacteraceae</taxon>
        <taxon>Helicobacter</taxon>
    </lineage>
</organism>
<dbReference type="OrthoDB" id="9784466at2"/>
<dbReference type="GO" id="GO:0016787">
    <property type="term" value="F:hydrolase activity"/>
    <property type="evidence" value="ECO:0007669"/>
    <property type="project" value="UniProtKB-KW"/>
</dbReference>
<dbReference type="AlphaFoldDB" id="A0A3D8IS00"/>
<reference evidence="1 2" key="1">
    <citation type="submission" date="2018-04" db="EMBL/GenBank/DDBJ databases">
        <title>Novel Campyloabacter and Helicobacter Species and Strains.</title>
        <authorList>
            <person name="Mannion A.J."/>
            <person name="Shen Z."/>
            <person name="Fox J.G."/>
        </authorList>
    </citation>
    <scope>NUCLEOTIDE SEQUENCE [LARGE SCALE GENOMIC DNA]</scope>
    <source>
        <strain evidence="1 2">MIT 17-337</strain>
    </source>
</reference>
<dbReference type="InterPro" id="IPR050582">
    <property type="entry name" value="HAD-like_SerB"/>
</dbReference>
<dbReference type="PANTHER" id="PTHR43344">
    <property type="entry name" value="PHOSPHOSERINE PHOSPHATASE"/>
    <property type="match status" value="1"/>
</dbReference>
<dbReference type="InterPro" id="IPR006385">
    <property type="entry name" value="HAD_hydro_SerB1"/>
</dbReference>
<comment type="caution">
    <text evidence="1">The sequence shown here is derived from an EMBL/GenBank/DDBJ whole genome shotgun (WGS) entry which is preliminary data.</text>
</comment>
<dbReference type="EMBL" id="NXLQ01000001">
    <property type="protein sequence ID" value="RDU67716.1"/>
    <property type="molecule type" value="Genomic_DNA"/>
</dbReference>
<sequence>MTIAFFDFDGTITRGDSFALFLKFILGKRFYIKILCNIHILFLYKLGIYNNAKTKQSVLESCLGGMEQITLEQKCQAFCRKLESYCKDSALTKIQWHKEQGHKVVLVSASFEEYLRPLCKKLGIELLATTMEVKNGIVTGNFGHPNCYGVEKVHRIKATYNLCDYTSIYVYGDTRGDKEMLELASKKQGFYRVFY</sequence>
<accession>A0A3D8IS00</accession>
<proteinExistence type="predicted"/>
<dbReference type="CDD" id="cd02612">
    <property type="entry name" value="HAD_PGPPase"/>
    <property type="match status" value="1"/>
</dbReference>
<dbReference type="NCBIfam" id="TIGR01488">
    <property type="entry name" value="HAD-SF-IB"/>
    <property type="match status" value="1"/>
</dbReference>
<evidence type="ECO:0000313" key="2">
    <source>
        <dbReference type="Proteomes" id="UP000256379"/>
    </source>
</evidence>
<dbReference type="Proteomes" id="UP000256379">
    <property type="component" value="Unassembled WGS sequence"/>
</dbReference>
<gene>
    <name evidence="1" type="ORF">CQA53_00865</name>
</gene>
<evidence type="ECO:0000313" key="1">
    <source>
        <dbReference type="EMBL" id="RDU67716.1"/>
    </source>
</evidence>
<dbReference type="RefSeq" id="WP_115542243.1">
    <property type="nucleotide sequence ID" value="NZ_NXLQ01000001.1"/>
</dbReference>
<dbReference type="NCBIfam" id="TIGR01490">
    <property type="entry name" value="HAD-SF-IB-hyp1"/>
    <property type="match status" value="1"/>
</dbReference>